<dbReference type="AlphaFoldDB" id="A0AAX4PAX1"/>
<protein>
    <submittedName>
        <fullName evidence="3">Uncharacterized protein</fullName>
    </submittedName>
</protein>
<gene>
    <name evidence="3" type="ORF">HKI87_07g49160</name>
    <name evidence="4" type="ORF">HKI87_07g49190</name>
</gene>
<keyword evidence="2" id="KW-0812">Transmembrane</keyword>
<keyword evidence="2" id="KW-1133">Transmembrane helix</keyword>
<feature type="transmembrane region" description="Helical" evidence="2">
    <location>
        <begin position="53"/>
        <end position="76"/>
    </location>
</feature>
<keyword evidence="2" id="KW-0472">Membrane</keyword>
<dbReference type="Proteomes" id="UP001472866">
    <property type="component" value="Chromosome 07"/>
</dbReference>
<proteinExistence type="predicted"/>
<accession>A0AAX4PAX1</accession>
<evidence type="ECO:0000256" key="2">
    <source>
        <dbReference type="SAM" id="Phobius"/>
    </source>
</evidence>
<feature type="compositionally biased region" description="Polar residues" evidence="1">
    <location>
        <begin position="1"/>
        <end position="11"/>
    </location>
</feature>
<feature type="compositionally biased region" description="Low complexity" evidence="1">
    <location>
        <begin position="12"/>
        <end position="24"/>
    </location>
</feature>
<reference evidence="3 5" key="1">
    <citation type="submission" date="2024-03" db="EMBL/GenBank/DDBJ databases">
        <title>Complete genome sequence of the green alga Chloropicon roscoffensis RCC1871.</title>
        <authorList>
            <person name="Lemieux C."/>
            <person name="Pombert J.-F."/>
            <person name="Otis C."/>
            <person name="Turmel M."/>
        </authorList>
    </citation>
    <scope>NUCLEOTIDE SEQUENCE [LARGE SCALE GENOMIC DNA]</scope>
    <source>
        <strain evidence="3 5">RCC1871</strain>
    </source>
</reference>
<evidence type="ECO:0000313" key="3">
    <source>
        <dbReference type="EMBL" id="WZN63368.1"/>
    </source>
</evidence>
<dbReference type="EMBL" id="CP151507">
    <property type="protein sequence ID" value="WZN63371.1"/>
    <property type="molecule type" value="Genomic_DNA"/>
</dbReference>
<organism evidence="3 5">
    <name type="scientific">Chloropicon roscoffensis</name>
    <dbReference type="NCBI Taxonomy" id="1461544"/>
    <lineage>
        <taxon>Eukaryota</taxon>
        <taxon>Viridiplantae</taxon>
        <taxon>Chlorophyta</taxon>
        <taxon>Chloropicophyceae</taxon>
        <taxon>Chloropicales</taxon>
        <taxon>Chloropicaceae</taxon>
        <taxon>Chloropicon</taxon>
    </lineage>
</organism>
<evidence type="ECO:0000313" key="5">
    <source>
        <dbReference type="Proteomes" id="UP001472866"/>
    </source>
</evidence>
<dbReference type="EMBL" id="CP151507">
    <property type="protein sequence ID" value="WZN63368.1"/>
    <property type="molecule type" value="Genomic_DNA"/>
</dbReference>
<name>A0AAX4PAX1_9CHLO</name>
<feature type="region of interest" description="Disordered" evidence="1">
    <location>
        <begin position="1"/>
        <end position="37"/>
    </location>
</feature>
<evidence type="ECO:0000313" key="4">
    <source>
        <dbReference type="EMBL" id="WZN63371.1"/>
    </source>
</evidence>
<sequence length="227" mass="23940">MPSSLLRTQPRTNTKNQQNHQTTTIMEAERRSTMSSLKGQLSNVEGSVKSMKAAVVVGSVLTVACLAAVFGVTILANEVSKEVKVSNNTLTTKAGKPVLAANTVVTSKSLNAKTVIIQEADFTVNAVINAQIVQGDAITTICDDLILIEEAGSSSLAISEGSILESVLSSDVEARSLNRGKAIVQAVKVFGGKLVSGAKAKFTAAGMVLNEGWAELKGWVKGWSYWE</sequence>
<keyword evidence="5" id="KW-1185">Reference proteome</keyword>
<evidence type="ECO:0000256" key="1">
    <source>
        <dbReference type="SAM" id="MobiDB-lite"/>
    </source>
</evidence>